<protein>
    <submittedName>
        <fullName evidence="2">Uncharacterized protein</fullName>
    </submittedName>
</protein>
<proteinExistence type="predicted"/>
<accession>A0A4S8QPW5</accession>
<keyword evidence="3" id="KW-1185">Reference proteome</keyword>
<dbReference type="AlphaFoldDB" id="A0A4S8QPW5"/>
<organism evidence="2 3">
    <name type="scientific">Botrytis galanthina</name>
    <dbReference type="NCBI Taxonomy" id="278940"/>
    <lineage>
        <taxon>Eukaryota</taxon>
        <taxon>Fungi</taxon>
        <taxon>Dikarya</taxon>
        <taxon>Ascomycota</taxon>
        <taxon>Pezizomycotina</taxon>
        <taxon>Leotiomycetes</taxon>
        <taxon>Helotiales</taxon>
        <taxon>Sclerotiniaceae</taxon>
        <taxon>Botrytis</taxon>
    </lineage>
</organism>
<feature type="region of interest" description="Disordered" evidence="1">
    <location>
        <begin position="15"/>
        <end position="39"/>
    </location>
</feature>
<gene>
    <name evidence="2" type="ORF">BGAL_0409g00020</name>
</gene>
<name>A0A4S8QPW5_9HELO</name>
<dbReference type="Proteomes" id="UP000308671">
    <property type="component" value="Unassembled WGS sequence"/>
</dbReference>
<sequence>MQVWSKHELISGPRAPYKHCTEGIPKRNPSPDVKKHSPDSRIQAIKAVKPTDQVRIKVVVIHSCVAVIQLPPPGHTMTDCKHTSRVEERFFPDLSLLATVNW</sequence>
<evidence type="ECO:0000256" key="1">
    <source>
        <dbReference type="SAM" id="MobiDB-lite"/>
    </source>
</evidence>
<dbReference type="EMBL" id="PQXL01000409">
    <property type="protein sequence ID" value="THV46171.1"/>
    <property type="molecule type" value="Genomic_DNA"/>
</dbReference>
<comment type="caution">
    <text evidence="2">The sequence shown here is derived from an EMBL/GenBank/DDBJ whole genome shotgun (WGS) entry which is preliminary data.</text>
</comment>
<evidence type="ECO:0000313" key="2">
    <source>
        <dbReference type="EMBL" id="THV46171.1"/>
    </source>
</evidence>
<reference evidence="2 3" key="1">
    <citation type="submission" date="2017-12" db="EMBL/GenBank/DDBJ databases">
        <title>Comparative genomics of Botrytis spp.</title>
        <authorList>
            <person name="Valero-Jimenez C.A."/>
            <person name="Tapia P."/>
            <person name="Veloso J."/>
            <person name="Silva-Moreno E."/>
            <person name="Staats M."/>
            <person name="Valdes J.H."/>
            <person name="Van Kan J.A.L."/>
        </authorList>
    </citation>
    <scope>NUCLEOTIDE SEQUENCE [LARGE SCALE GENOMIC DNA]</scope>
    <source>
        <strain evidence="2 3">MUCL435</strain>
    </source>
</reference>
<evidence type="ECO:0000313" key="3">
    <source>
        <dbReference type="Proteomes" id="UP000308671"/>
    </source>
</evidence>